<protein>
    <submittedName>
        <fullName evidence="1">Putative ovule protein</fullName>
    </submittedName>
</protein>
<evidence type="ECO:0000313" key="1">
    <source>
        <dbReference type="EMBL" id="JAP11386.1"/>
    </source>
</evidence>
<dbReference type="EMBL" id="GEDG01031414">
    <property type="protein sequence ID" value="JAP11386.1"/>
    <property type="molecule type" value="Transcribed_RNA"/>
</dbReference>
<sequence length="102" mass="11225">CNKKFSNRGGPVVWAWGLPCCRSQVRNPLPAKARDLPSGLSSSHRACLLRVTSPVWFVSYCIGAGFYPMCTQRVAAAGFPCHKKKRTEPDISKRIIASFTLA</sequence>
<organism evidence="1">
    <name type="scientific">Solanum chacoense</name>
    <name type="common">Chaco potato</name>
    <dbReference type="NCBI Taxonomy" id="4108"/>
    <lineage>
        <taxon>Eukaryota</taxon>
        <taxon>Viridiplantae</taxon>
        <taxon>Streptophyta</taxon>
        <taxon>Embryophyta</taxon>
        <taxon>Tracheophyta</taxon>
        <taxon>Spermatophyta</taxon>
        <taxon>Magnoliopsida</taxon>
        <taxon>eudicotyledons</taxon>
        <taxon>Gunneridae</taxon>
        <taxon>Pentapetalae</taxon>
        <taxon>asterids</taxon>
        <taxon>lamiids</taxon>
        <taxon>Solanales</taxon>
        <taxon>Solanaceae</taxon>
        <taxon>Solanoideae</taxon>
        <taxon>Solaneae</taxon>
        <taxon>Solanum</taxon>
    </lineage>
</organism>
<dbReference type="AlphaFoldDB" id="A0A0V0GTZ9"/>
<name>A0A0V0GTZ9_SOLCH</name>
<accession>A0A0V0GTZ9</accession>
<reference evidence="1" key="1">
    <citation type="submission" date="2015-12" db="EMBL/GenBank/DDBJ databases">
        <title>Gene expression during late stages of embryo sac development: a critical building block for successful pollen-pistil interactions.</title>
        <authorList>
            <person name="Liu Y."/>
            <person name="Joly V."/>
            <person name="Sabar M."/>
            <person name="Matton D.P."/>
        </authorList>
    </citation>
    <scope>NUCLEOTIDE SEQUENCE</scope>
</reference>
<proteinExistence type="predicted"/>
<feature type="non-terminal residue" evidence="1">
    <location>
        <position position="1"/>
    </location>
</feature>